<dbReference type="GeneID" id="5969271"/>
<protein>
    <recommendedName>
        <fullName evidence="1">Heterokaryon incompatibility domain-containing protein</fullName>
    </recommendedName>
</protein>
<evidence type="ECO:0000313" key="3">
    <source>
        <dbReference type="Proteomes" id="UP000001055"/>
    </source>
</evidence>
<dbReference type="RefSeq" id="XP_001792426.1">
    <property type="nucleotide sequence ID" value="XM_001792374.1"/>
</dbReference>
<dbReference type="Proteomes" id="UP000001055">
    <property type="component" value="Unassembled WGS sequence"/>
</dbReference>
<dbReference type="VEuPathDB" id="FungiDB:JI435_018000"/>
<dbReference type="Pfam" id="PF06985">
    <property type="entry name" value="HET"/>
    <property type="match status" value="1"/>
</dbReference>
<sequence length="677" mass="76008">MVSEPVFELAIAVSNSWLHKCLNDHNSCAKKARHAHIFCTDNQHLINDLKGDGLVPSRLLAFPKIVPSTGEPDMVKLVLSTELGERTQYVALSHRWGSPGSSPPRTLKSNIKGHVEDGIRYEDLPQTFRDTIDVTRALGYEVLWIDSLCIIQDSAEDWKNEARRMAIIYDNSVLTIAAMDAEDSSQGLSPKRGGCLSTLESRAWVCQERMIAPRTLMFTKGSVAWECRQATASLDSPAFAEGHGGTVVDCDHEGWVPPTRPKAIFAFFRDWRLPPLRKESDGYESESTDSGQDINVEDATTGTSALQMQISPAVEQNLDVQAQPAEKTNSEGQLAEIVSPATAVEGTLPDFTWSDDDPPIKIWNVAPPEGESGVYYDQKSNEIYMCYGDDLAAHAANLLSQKDLPACFITLFDKSSKDGKDLFGSFRVDVQKLLRPESSYEPFMRVWWNFLALYTPRNLTYDSDAFLAMNGITSISQKWTHTRNSFGLWFNFLQFELCCIRGGLVRNAFWQQNLRRGSLMIKPEIVSASGTAFDMPLPFPAWRNSRYHNLELKGNLRASKLRRVQTAEGKTLFELDIEPTGRFSDHEVHTFHPDCPLEIPLGEEIGVWTFHMWHFAADEEANSNGQCLDIHLLLISLGNNDWVSHYGPSTMEMEHLEDERTMPIVRAPPDMVPRSTG</sequence>
<dbReference type="PANTHER" id="PTHR33112">
    <property type="entry name" value="DOMAIN PROTEIN, PUTATIVE-RELATED"/>
    <property type="match status" value="1"/>
</dbReference>
<reference evidence="3" key="1">
    <citation type="journal article" date="2007" name="Plant Cell">
        <title>Dothideomycete-plant interactions illuminated by genome sequencing and EST analysis of the wheat pathogen Stagonospora nodorum.</title>
        <authorList>
            <person name="Hane J.K."/>
            <person name="Lowe R.G."/>
            <person name="Solomon P.S."/>
            <person name="Tan K.C."/>
            <person name="Schoch C.L."/>
            <person name="Spatafora J.W."/>
            <person name="Crous P.W."/>
            <person name="Kodira C."/>
            <person name="Birren B.W."/>
            <person name="Galagan J.E."/>
            <person name="Torriani S.F."/>
            <person name="McDonald B.A."/>
            <person name="Oliver R.P."/>
        </authorList>
    </citation>
    <scope>NUCLEOTIDE SEQUENCE [LARGE SCALE GENOMIC DNA]</scope>
    <source>
        <strain evidence="3">SN15 / ATCC MYA-4574 / FGSC 10173</strain>
    </source>
</reference>
<dbReference type="InterPro" id="IPR010730">
    <property type="entry name" value="HET"/>
</dbReference>
<dbReference type="KEGG" id="pno:SNOG_01800"/>
<dbReference type="EMBL" id="CH445326">
    <property type="protein sequence ID" value="EAT91449.1"/>
    <property type="molecule type" value="Genomic_DNA"/>
</dbReference>
<organism evidence="2 3">
    <name type="scientific">Phaeosphaeria nodorum (strain SN15 / ATCC MYA-4574 / FGSC 10173)</name>
    <name type="common">Glume blotch fungus</name>
    <name type="synonym">Parastagonospora nodorum</name>
    <dbReference type="NCBI Taxonomy" id="321614"/>
    <lineage>
        <taxon>Eukaryota</taxon>
        <taxon>Fungi</taxon>
        <taxon>Dikarya</taxon>
        <taxon>Ascomycota</taxon>
        <taxon>Pezizomycotina</taxon>
        <taxon>Dothideomycetes</taxon>
        <taxon>Pleosporomycetidae</taxon>
        <taxon>Pleosporales</taxon>
        <taxon>Pleosporineae</taxon>
        <taxon>Phaeosphaeriaceae</taxon>
        <taxon>Parastagonospora</taxon>
    </lineage>
</organism>
<name>Q0V2G4_PHANO</name>
<evidence type="ECO:0000313" key="2">
    <source>
        <dbReference type="EMBL" id="EAT91449.1"/>
    </source>
</evidence>
<gene>
    <name evidence="2" type="ORF">SNOG_01800</name>
</gene>
<proteinExistence type="predicted"/>
<dbReference type="AlphaFoldDB" id="Q0V2G4"/>
<accession>Q0V2G4</accession>
<feature type="domain" description="Heterokaryon incompatibility" evidence="1">
    <location>
        <begin position="89"/>
        <end position="189"/>
    </location>
</feature>
<dbReference type="OMA" id="WECRECD"/>
<evidence type="ECO:0000259" key="1">
    <source>
        <dbReference type="Pfam" id="PF06985"/>
    </source>
</evidence>
<dbReference type="InParanoid" id="Q0V2G4"/>
<dbReference type="PANTHER" id="PTHR33112:SF10">
    <property type="entry name" value="TOL"/>
    <property type="match status" value="1"/>
</dbReference>